<dbReference type="AlphaFoldDB" id="A0A318YMU6"/>
<feature type="non-terminal residue" evidence="1">
    <location>
        <position position="135"/>
    </location>
</feature>
<proteinExistence type="predicted"/>
<reference evidence="1" key="1">
    <citation type="submission" date="2016-12" db="EMBL/GenBank/DDBJ databases">
        <title>The genomes of Aspergillus section Nigri reveals drivers in fungal speciation.</title>
        <authorList>
            <consortium name="DOE Joint Genome Institute"/>
            <person name="Vesth T.C."/>
            <person name="Nybo J."/>
            <person name="Theobald S."/>
            <person name="Brandl J."/>
            <person name="Frisvad J.C."/>
            <person name="Nielsen K.F."/>
            <person name="Lyhne E.K."/>
            <person name="Kogle M.E."/>
            <person name="Kuo A."/>
            <person name="Riley R."/>
            <person name="Clum A."/>
            <person name="Nolan M."/>
            <person name="Lipzen A."/>
            <person name="Salamov A."/>
            <person name="Henrissat B."/>
            <person name="Wiebenga A."/>
            <person name="De Vries R.P."/>
            <person name="Grigoriev I.V."/>
            <person name="Mortensen U.H."/>
            <person name="Andersen M.R."/>
            <person name="Baker S.E."/>
        </authorList>
    </citation>
    <scope>NUCLEOTIDE SEQUENCE [LARGE SCALE GENOMIC DNA]</scope>
    <source>
        <strain evidence="1">CBS 115656</strain>
    </source>
</reference>
<protein>
    <submittedName>
        <fullName evidence="1">Uncharacterized protein</fullName>
    </submittedName>
</protein>
<evidence type="ECO:0000313" key="2">
    <source>
        <dbReference type="Proteomes" id="UP000247647"/>
    </source>
</evidence>
<accession>A0A318YMU6</accession>
<organism evidence="1 2">
    <name type="scientific">Aspergillus neoniger (strain CBS 115656)</name>
    <dbReference type="NCBI Taxonomy" id="1448310"/>
    <lineage>
        <taxon>Eukaryota</taxon>
        <taxon>Fungi</taxon>
        <taxon>Dikarya</taxon>
        <taxon>Ascomycota</taxon>
        <taxon>Pezizomycotina</taxon>
        <taxon>Eurotiomycetes</taxon>
        <taxon>Eurotiomycetidae</taxon>
        <taxon>Eurotiales</taxon>
        <taxon>Aspergillaceae</taxon>
        <taxon>Aspergillus</taxon>
        <taxon>Aspergillus subgen. Circumdati</taxon>
    </lineage>
</organism>
<dbReference type="GeneID" id="37130729"/>
<gene>
    <name evidence="1" type="ORF">BO87DRAFT_447722</name>
</gene>
<dbReference type="Proteomes" id="UP000247647">
    <property type="component" value="Unassembled WGS sequence"/>
</dbReference>
<sequence>MSRYREVHLRRSILIKTPTTNIAFGNEFDLLLMRRGDEQGCKYEGGLREGGIRRKRHGEVEEVVHWDQQTIGRVERRGSCYVLCGEIDPPWHTQTREAAIGTLSHSSNEVAANKPTLRLTQSTVDTEVRYSPPPA</sequence>
<dbReference type="RefSeq" id="XP_025475036.1">
    <property type="nucleotide sequence ID" value="XM_025628273.1"/>
</dbReference>
<evidence type="ECO:0000313" key="1">
    <source>
        <dbReference type="EMBL" id="PYH29558.1"/>
    </source>
</evidence>
<keyword evidence="2" id="KW-1185">Reference proteome</keyword>
<name>A0A318YMU6_ASPNB</name>
<dbReference type="EMBL" id="KZ821491">
    <property type="protein sequence ID" value="PYH29558.1"/>
    <property type="molecule type" value="Genomic_DNA"/>
</dbReference>